<comment type="similarity">
    <text evidence="1">Belongs to the CPA3 antiporters (TC 2.A.63) subunit G family.</text>
</comment>
<dbReference type="RefSeq" id="WP_015443357.1">
    <property type="nucleotide sequence ID" value="NC_020520.1"/>
</dbReference>
<dbReference type="AlphaFoldDB" id="A0A6C7ECK9"/>
<dbReference type="InterPro" id="IPR005133">
    <property type="entry name" value="PhaG_MnhG_YufB"/>
</dbReference>
<keyword evidence="2" id="KW-0472">Membrane</keyword>
<dbReference type="Proteomes" id="UP000011863">
    <property type="component" value="Chromosome"/>
</dbReference>
<feature type="transmembrane region" description="Helical" evidence="2">
    <location>
        <begin position="63"/>
        <end position="82"/>
    </location>
</feature>
<evidence type="ECO:0000313" key="3">
    <source>
        <dbReference type="EMBL" id="BAN04110.1"/>
    </source>
</evidence>
<dbReference type="Pfam" id="PF03334">
    <property type="entry name" value="PhaG_MnhG_YufB"/>
    <property type="match status" value="1"/>
</dbReference>
<keyword evidence="4" id="KW-1185">Reference proteome</keyword>
<dbReference type="PANTHER" id="PTHR34703:SF1">
    <property type="entry name" value="ANTIPORTER SUBUNIT MNHG2-RELATED"/>
    <property type="match status" value="1"/>
</dbReference>
<proteinExistence type="inferred from homology"/>
<dbReference type="GO" id="GO:0015385">
    <property type="term" value="F:sodium:proton antiporter activity"/>
    <property type="evidence" value="ECO:0007669"/>
    <property type="project" value="TreeGrafter"/>
</dbReference>
<feature type="transmembrane region" description="Helical" evidence="2">
    <location>
        <begin position="39"/>
        <end position="57"/>
    </location>
</feature>
<keyword evidence="2" id="KW-1133">Transmembrane helix</keyword>
<gene>
    <name evidence="3" type="primary">mrpG</name>
    <name evidence="3" type="synonym">mnhG</name>
    <name evidence="3" type="ORF">YM304_37960</name>
</gene>
<dbReference type="KEGG" id="aym:YM304_37960"/>
<dbReference type="EMBL" id="AP012057">
    <property type="protein sequence ID" value="BAN04110.1"/>
    <property type="molecule type" value="Genomic_DNA"/>
</dbReference>
<organism evidence="3 4">
    <name type="scientific">Ilumatobacter coccineus (strain NBRC 103263 / KCTC 29153 / YM16-304)</name>
    <dbReference type="NCBI Taxonomy" id="1313172"/>
    <lineage>
        <taxon>Bacteria</taxon>
        <taxon>Bacillati</taxon>
        <taxon>Actinomycetota</taxon>
        <taxon>Acidimicrobiia</taxon>
        <taxon>Acidimicrobiales</taxon>
        <taxon>Ilumatobacteraceae</taxon>
        <taxon>Ilumatobacter</taxon>
    </lineage>
</organism>
<evidence type="ECO:0000256" key="2">
    <source>
        <dbReference type="SAM" id="Phobius"/>
    </source>
</evidence>
<evidence type="ECO:0000313" key="4">
    <source>
        <dbReference type="Proteomes" id="UP000011863"/>
    </source>
</evidence>
<name>A0A6C7ECK9_ILUCY</name>
<accession>A0A6C7ECK9</accession>
<evidence type="ECO:0000256" key="1">
    <source>
        <dbReference type="ARBA" id="ARBA00008404"/>
    </source>
</evidence>
<reference evidence="3 4" key="1">
    <citation type="journal article" date="2013" name="Int. J. Syst. Evol. Microbiol.">
        <title>Ilumatobacter nonamiense sp. nov. and Ilumatobacter coccineum sp. nov., isolated from seashore sand.</title>
        <authorList>
            <person name="Matsumoto A."/>
            <person name="Kasai H."/>
            <person name="Matsuo Y."/>
            <person name="Shizuri Y."/>
            <person name="Ichikawa N."/>
            <person name="Fujita N."/>
            <person name="Omura S."/>
            <person name="Takahashi Y."/>
        </authorList>
    </citation>
    <scope>NUCLEOTIDE SEQUENCE [LARGE SCALE GENOMIC DNA]</scope>
    <source>
        <strain evidence="4">NBRC 103263 / KCTC 29153 / YM16-304</strain>
    </source>
</reference>
<protein>
    <submittedName>
        <fullName evidence="3">Na(+)/H(+) antiporter subunit G</fullName>
    </submittedName>
</protein>
<dbReference type="PANTHER" id="PTHR34703">
    <property type="entry name" value="ANTIPORTER SUBUNIT MNHG2-RELATED"/>
    <property type="match status" value="1"/>
</dbReference>
<sequence>MSIVSSAFILLGVAVIVFAGIGLLKFSTPYARLHAAGKASPVAFIVVTIGASIELGWSGAARLVLASCALVLTLPIAVHLLFRAVHRTDPASDPPIDELRNPDS</sequence>
<feature type="transmembrane region" description="Helical" evidence="2">
    <location>
        <begin position="6"/>
        <end position="27"/>
    </location>
</feature>
<keyword evidence="2" id="KW-0812">Transmembrane</keyword>